<evidence type="ECO:0000256" key="1">
    <source>
        <dbReference type="ARBA" id="ARBA00007191"/>
    </source>
</evidence>
<accession>A0A854QML2</accession>
<dbReference type="InterPro" id="IPR004942">
    <property type="entry name" value="Roadblock/LAMTOR2_dom"/>
</dbReference>
<dbReference type="PANTHER" id="PTHR10779">
    <property type="entry name" value="DYNEIN LIGHT CHAIN ROADBLOCK"/>
    <property type="match status" value="1"/>
</dbReference>
<dbReference type="AlphaFoldDB" id="A0A854QML2"/>
<dbReference type="Pfam" id="PF03259">
    <property type="entry name" value="Robl_LC7"/>
    <property type="match status" value="1"/>
</dbReference>
<dbReference type="Proteomes" id="UP000199727">
    <property type="component" value="Unassembled WGS sequence"/>
</dbReference>
<reference evidence="3 4" key="1">
    <citation type="submission" date="2017-06" db="EMBL/GenBank/DDBJ databases">
        <title>Global population genomics of the pathogenic fungus Cryptococcus neoformans var. grubii.</title>
        <authorList>
            <person name="Cuomo C."/>
            <person name="Litvintseva A."/>
            <person name="Chen Y."/>
            <person name="Young S."/>
            <person name="Zeng Q."/>
            <person name="Chapman S."/>
            <person name="Gujja S."/>
            <person name="Saif S."/>
            <person name="Birren B."/>
        </authorList>
    </citation>
    <scope>NUCLEOTIDE SEQUENCE [LARGE SCALE GENOMIC DNA]</scope>
    <source>
        <strain evidence="3 4">Tu259-1</strain>
    </source>
</reference>
<name>A0A854QML2_CRYNE</name>
<evidence type="ECO:0000259" key="2">
    <source>
        <dbReference type="SMART" id="SM00960"/>
    </source>
</evidence>
<dbReference type="EMBL" id="AMKT01000032">
    <property type="protein sequence ID" value="OXG24461.1"/>
    <property type="molecule type" value="Genomic_DNA"/>
</dbReference>
<proteinExistence type="inferred from homology"/>
<protein>
    <submittedName>
        <fullName evidence="3">Dynein light chain roadblock-type</fullName>
    </submittedName>
</protein>
<evidence type="ECO:0000313" key="3">
    <source>
        <dbReference type="EMBL" id="OXG24461.1"/>
    </source>
</evidence>
<dbReference type="OrthoDB" id="9985637at2759"/>
<dbReference type="Gene3D" id="3.30.450.30">
    <property type="entry name" value="Dynein light chain 2a, cytoplasmic"/>
    <property type="match status" value="1"/>
</dbReference>
<organism evidence="3 4">
    <name type="scientific">Cryptococcus neoformans Tu259-1</name>
    <dbReference type="NCBI Taxonomy" id="1230072"/>
    <lineage>
        <taxon>Eukaryota</taxon>
        <taxon>Fungi</taxon>
        <taxon>Dikarya</taxon>
        <taxon>Basidiomycota</taxon>
        <taxon>Agaricomycotina</taxon>
        <taxon>Tremellomycetes</taxon>
        <taxon>Tremellales</taxon>
        <taxon>Cryptococcaceae</taxon>
        <taxon>Cryptococcus</taxon>
        <taxon>Cryptococcus neoformans species complex</taxon>
    </lineage>
</organism>
<dbReference type="SMART" id="SM00960">
    <property type="entry name" value="Robl_LC7"/>
    <property type="match status" value="1"/>
</dbReference>
<gene>
    <name evidence="3" type="ORF">C361_02315</name>
</gene>
<feature type="domain" description="Roadblock/LAMTOR2" evidence="2">
    <location>
        <begin position="7"/>
        <end position="109"/>
    </location>
</feature>
<dbReference type="SUPFAM" id="SSF103196">
    <property type="entry name" value="Roadblock/LC7 domain"/>
    <property type="match status" value="1"/>
</dbReference>
<sequence length="113" mass="12430">MQSAPEVETTLARLSTYRNVRGVMVLTRTRHTADTSNTSDTAVLQTTGTVFEGDGGKRYASAVESIVGGVTKALKECDESDEPKFMRIRTKKHELIITPDDKYVLVVLQDPGQ</sequence>
<comment type="caution">
    <text evidence="3">The sequence shown here is derived from an EMBL/GenBank/DDBJ whole genome shotgun (WGS) entry which is preliminary data.</text>
</comment>
<comment type="similarity">
    <text evidence="1">Belongs to the GAMAD family.</text>
</comment>
<evidence type="ECO:0000313" key="4">
    <source>
        <dbReference type="Proteomes" id="UP000199727"/>
    </source>
</evidence>